<accession>A0AAN6PVL8</accession>
<reference evidence="4" key="2">
    <citation type="submission" date="2023-05" db="EMBL/GenBank/DDBJ databases">
        <authorList>
            <consortium name="Lawrence Berkeley National Laboratory"/>
            <person name="Steindorff A."/>
            <person name="Hensen N."/>
            <person name="Bonometti L."/>
            <person name="Westerberg I."/>
            <person name="Brannstrom I.O."/>
            <person name="Guillou S."/>
            <person name="Cros-Aarteil S."/>
            <person name="Calhoun S."/>
            <person name="Haridas S."/>
            <person name="Kuo A."/>
            <person name="Mondo S."/>
            <person name="Pangilinan J."/>
            <person name="Riley R."/>
            <person name="Labutti K."/>
            <person name="Andreopoulos B."/>
            <person name="Lipzen A."/>
            <person name="Chen C."/>
            <person name="Yanf M."/>
            <person name="Daum C."/>
            <person name="Ng V."/>
            <person name="Clum A."/>
            <person name="Ohm R."/>
            <person name="Martin F."/>
            <person name="Silar P."/>
            <person name="Natvig D."/>
            <person name="Lalanne C."/>
            <person name="Gautier V."/>
            <person name="Ament-Velasquez S.L."/>
            <person name="Kruys A."/>
            <person name="Hutchinson M.I."/>
            <person name="Powell A.J."/>
            <person name="Barry K."/>
            <person name="Miller A.N."/>
            <person name="Grigoriev I.V."/>
            <person name="Debuchy R."/>
            <person name="Gladieux P."/>
            <person name="Thoren M.H."/>
            <person name="Johannesson H."/>
        </authorList>
    </citation>
    <scope>NUCLEOTIDE SEQUENCE</scope>
    <source>
        <strain evidence="4">CBS 757.83</strain>
    </source>
</reference>
<dbReference type="NCBIfam" id="TIGR03429">
    <property type="entry name" value="arom_pren_DMATS"/>
    <property type="match status" value="1"/>
</dbReference>
<organism evidence="4 5">
    <name type="scientific">Parathielavia hyrcaniae</name>
    <dbReference type="NCBI Taxonomy" id="113614"/>
    <lineage>
        <taxon>Eukaryota</taxon>
        <taxon>Fungi</taxon>
        <taxon>Dikarya</taxon>
        <taxon>Ascomycota</taxon>
        <taxon>Pezizomycotina</taxon>
        <taxon>Sordariomycetes</taxon>
        <taxon>Sordariomycetidae</taxon>
        <taxon>Sordariales</taxon>
        <taxon>Chaetomiaceae</taxon>
        <taxon>Parathielavia</taxon>
    </lineage>
</organism>
<dbReference type="InterPro" id="IPR012148">
    <property type="entry name" value="ABBA_DMATS-like"/>
</dbReference>
<dbReference type="InterPro" id="IPR033964">
    <property type="entry name" value="ABBA"/>
</dbReference>
<protein>
    <submittedName>
        <fullName evidence="4">Aromatic prenyltransferase</fullName>
    </submittedName>
</protein>
<feature type="binding site" evidence="3">
    <location>
        <position position="256"/>
    </location>
    <ligand>
        <name>dimethylallyl diphosphate</name>
        <dbReference type="ChEBI" id="CHEBI:57623"/>
    </ligand>
</feature>
<evidence type="ECO:0000313" key="4">
    <source>
        <dbReference type="EMBL" id="KAK4096397.1"/>
    </source>
</evidence>
<feature type="binding site" evidence="3">
    <location>
        <position position="187"/>
    </location>
    <ligand>
        <name>dimethylallyl diphosphate</name>
        <dbReference type="ChEBI" id="CHEBI:57623"/>
    </ligand>
</feature>
<proteinExistence type="inferred from homology"/>
<dbReference type="PANTHER" id="PTHR40627:SF5">
    <property type="entry name" value="INDOLE PRENYLTRANSFERASE TDIB"/>
    <property type="match status" value="1"/>
</dbReference>
<evidence type="ECO:0000256" key="3">
    <source>
        <dbReference type="PIRSR" id="PIRSR000509-1"/>
    </source>
</evidence>
<feature type="binding site" evidence="3">
    <location>
        <position position="258"/>
    </location>
    <ligand>
        <name>dimethylallyl diphosphate</name>
        <dbReference type="ChEBI" id="CHEBI:57623"/>
    </ligand>
</feature>
<dbReference type="AlphaFoldDB" id="A0AAN6PVL8"/>
<keyword evidence="5" id="KW-1185">Reference proteome</keyword>
<dbReference type="EMBL" id="MU863716">
    <property type="protein sequence ID" value="KAK4096397.1"/>
    <property type="molecule type" value="Genomic_DNA"/>
</dbReference>
<dbReference type="SFLD" id="SFLDG01162">
    <property type="entry name" value="I"/>
    <property type="match status" value="1"/>
</dbReference>
<evidence type="ECO:0000256" key="2">
    <source>
        <dbReference type="ARBA" id="ARBA00022679"/>
    </source>
</evidence>
<evidence type="ECO:0000256" key="1">
    <source>
        <dbReference type="ARBA" id="ARBA00010209"/>
    </source>
</evidence>
<evidence type="ECO:0000313" key="5">
    <source>
        <dbReference type="Proteomes" id="UP001305647"/>
    </source>
</evidence>
<name>A0AAN6PVL8_9PEZI</name>
<dbReference type="GO" id="GO:0016765">
    <property type="term" value="F:transferase activity, transferring alkyl or aryl (other than methyl) groups"/>
    <property type="evidence" value="ECO:0007669"/>
    <property type="project" value="InterPro"/>
</dbReference>
<dbReference type="SFLD" id="SFLDS00036">
    <property type="entry name" value="Aromatic_Prenyltransferase"/>
    <property type="match status" value="1"/>
</dbReference>
<feature type="binding site" evidence="3">
    <location>
        <position position="84"/>
    </location>
    <ligand>
        <name>L-tryptophan</name>
        <dbReference type="ChEBI" id="CHEBI:57912"/>
    </ligand>
</feature>
<feature type="binding site" evidence="3">
    <location>
        <position position="185"/>
    </location>
    <ligand>
        <name>dimethylallyl diphosphate</name>
        <dbReference type="ChEBI" id="CHEBI:57623"/>
    </ligand>
</feature>
<feature type="binding site" evidence="3">
    <location>
        <position position="260"/>
    </location>
    <ligand>
        <name>dimethylallyl diphosphate</name>
        <dbReference type="ChEBI" id="CHEBI:57623"/>
    </ligand>
</feature>
<gene>
    <name evidence="4" type="ORF">N658DRAFT_511251</name>
</gene>
<reference evidence="4" key="1">
    <citation type="journal article" date="2023" name="Mol. Phylogenet. Evol.">
        <title>Genome-scale phylogeny and comparative genomics of the fungal order Sordariales.</title>
        <authorList>
            <person name="Hensen N."/>
            <person name="Bonometti L."/>
            <person name="Westerberg I."/>
            <person name="Brannstrom I.O."/>
            <person name="Guillou S."/>
            <person name="Cros-Aarteil S."/>
            <person name="Calhoun S."/>
            <person name="Haridas S."/>
            <person name="Kuo A."/>
            <person name="Mondo S."/>
            <person name="Pangilinan J."/>
            <person name="Riley R."/>
            <person name="LaButti K."/>
            <person name="Andreopoulos B."/>
            <person name="Lipzen A."/>
            <person name="Chen C."/>
            <person name="Yan M."/>
            <person name="Daum C."/>
            <person name="Ng V."/>
            <person name="Clum A."/>
            <person name="Steindorff A."/>
            <person name="Ohm R.A."/>
            <person name="Martin F."/>
            <person name="Silar P."/>
            <person name="Natvig D.O."/>
            <person name="Lalanne C."/>
            <person name="Gautier V."/>
            <person name="Ament-Velasquez S.L."/>
            <person name="Kruys A."/>
            <person name="Hutchinson M.I."/>
            <person name="Powell A.J."/>
            <person name="Barry K."/>
            <person name="Miller A.N."/>
            <person name="Grigoriev I.V."/>
            <person name="Debuchy R."/>
            <person name="Gladieux P."/>
            <person name="Hiltunen Thoren M."/>
            <person name="Johannesson H."/>
        </authorList>
    </citation>
    <scope>NUCLEOTIDE SEQUENCE</scope>
    <source>
        <strain evidence="4">CBS 757.83</strain>
    </source>
</reference>
<dbReference type="Pfam" id="PF11991">
    <property type="entry name" value="Trp_DMAT"/>
    <property type="match status" value="1"/>
</dbReference>
<dbReference type="PANTHER" id="PTHR40627">
    <property type="entry name" value="INDOLE PRENYLTRANSFERASE TDIB-RELATED"/>
    <property type="match status" value="1"/>
</dbReference>
<dbReference type="Proteomes" id="UP001305647">
    <property type="component" value="Unassembled WGS sequence"/>
</dbReference>
<feature type="binding site" evidence="3">
    <location>
        <position position="99"/>
    </location>
    <ligand>
        <name>dimethylallyl diphosphate</name>
        <dbReference type="ChEBI" id="CHEBI:57623"/>
    </ligand>
</feature>
<dbReference type="PIRSF" id="PIRSF000509">
    <property type="entry name" value="Trp_DMAT"/>
    <property type="match status" value="1"/>
</dbReference>
<dbReference type="GO" id="GO:0009820">
    <property type="term" value="P:alkaloid metabolic process"/>
    <property type="evidence" value="ECO:0007669"/>
    <property type="project" value="InterPro"/>
</dbReference>
<dbReference type="InterPro" id="IPR017795">
    <property type="entry name" value="ABBA_NscD-like"/>
</dbReference>
<dbReference type="CDD" id="cd13929">
    <property type="entry name" value="PT-DMATS_CymD"/>
    <property type="match status" value="1"/>
</dbReference>
<keyword evidence="2" id="KW-0808">Transferase</keyword>
<sequence>MTEARCESIAQDLGFTNQDEEFWWRATAPSLGELLASCEYSAEEQLGHLRWYHRFIIAALGPRPIAGKKPLFQPCPVFDGSACELSINFKERSQSRTIRFTIEATGYEAGTPTDPFNQEASKLLLRDMASQVANLDLHHFDIFVNDFFLPAGTAESVVKRLPPDTPLSQVWLAFDLFRGGKIMAKVYFMPILQWVHSGAPTTKYLVFATARKCNGEYGTYDAAIDLLDDYLESFPAGQGPTVEMVAIDCLDSPDSRIKMYLRTGANTLARAKDLMTLGGRLSGKEYVQAGLAALAELWPLLFRLGPDDDIENFEVFPPGSYCGCAVETKPGHALPETKLHIPVRKIQGTDAQICDSLAVWFKRRGHAEFAAAYQADLETAFPRHNLHAESGTHTFISFSYTQRTGVYMTMYYSTKIFGAHVKEDIWEGYDNMWKAKRQTLSG</sequence>
<comment type="caution">
    <text evidence="4">The sequence shown here is derived from an EMBL/GenBank/DDBJ whole genome shotgun (WGS) entry which is preliminary data.</text>
</comment>
<comment type="similarity">
    <text evidence="1">Belongs to the tryptophan dimethylallyltransferase family.</text>
</comment>